<organism evidence="1 2">
    <name type="scientific">Amycolatopsis cynarae</name>
    <dbReference type="NCBI Taxonomy" id="2995223"/>
    <lineage>
        <taxon>Bacteria</taxon>
        <taxon>Bacillati</taxon>
        <taxon>Actinomycetota</taxon>
        <taxon>Actinomycetes</taxon>
        <taxon>Pseudonocardiales</taxon>
        <taxon>Pseudonocardiaceae</taxon>
        <taxon>Amycolatopsis</taxon>
    </lineage>
</organism>
<reference evidence="1" key="1">
    <citation type="submission" date="2022-11" db="EMBL/GenBank/DDBJ databases">
        <authorList>
            <person name="Mo P."/>
        </authorList>
    </citation>
    <scope>NUCLEOTIDE SEQUENCE</scope>
    <source>
        <strain evidence="1">HUAS 11-8</strain>
    </source>
</reference>
<keyword evidence="2" id="KW-1185">Reference proteome</keyword>
<evidence type="ECO:0000313" key="2">
    <source>
        <dbReference type="Proteomes" id="UP001163203"/>
    </source>
</evidence>
<gene>
    <name evidence="1" type="ORF">ORV05_04725</name>
</gene>
<proteinExistence type="predicted"/>
<name>A0ABY7B461_9PSEU</name>
<dbReference type="EMBL" id="CP113836">
    <property type="protein sequence ID" value="WAL67095.1"/>
    <property type="molecule type" value="Genomic_DNA"/>
</dbReference>
<dbReference type="Proteomes" id="UP001163203">
    <property type="component" value="Chromosome"/>
</dbReference>
<sequence>MSTPSPAEFMATKERCELTELLVIECAHCRSPLVAPPPPVTHRGPTIRASYETDCVECGDRIYEGDEITTCDDGPWIHAECTEEN</sequence>
<dbReference type="RefSeq" id="WP_268757219.1">
    <property type="nucleotide sequence ID" value="NZ_CP113836.1"/>
</dbReference>
<accession>A0ABY7B461</accession>
<evidence type="ECO:0000313" key="1">
    <source>
        <dbReference type="EMBL" id="WAL67095.1"/>
    </source>
</evidence>
<protein>
    <submittedName>
        <fullName evidence="1">Uncharacterized protein</fullName>
    </submittedName>
</protein>